<feature type="repeat" description="TPR" evidence="1">
    <location>
        <begin position="395"/>
        <end position="428"/>
    </location>
</feature>
<evidence type="ECO:0000256" key="2">
    <source>
        <dbReference type="SAM" id="Coils"/>
    </source>
</evidence>
<evidence type="ECO:0000313" key="4">
    <source>
        <dbReference type="Proteomes" id="UP000422108"/>
    </source>
</evidence>
<dbReference type="SUPFAM" id="SSF48452">
    <property type="entry name" value="TPR-like"/>
    <property type="match status" value="1"/>
</dbReference>
<organism evidence="3 4">
    <name type="scientific">Desulfosarcina ovata subsp. ovata</name>
    <dbReference type="NCBI Taxonomy" id="2752305"/>
    <lineage>
        <taxon>Bacteria</taxon>
        <taxon>Pseudomonadati</taxon>
        <taxon>Thermodesulfobacteriota</taxon>
        <taxon>Desulfobacteria</taxon>
        <taxon>Desulfobacterales</taxon>
        <taxon>Desulfosarcinaceae</taxon>
        <taxon>Desulfosarcina</taxon>
    </lineage>
</organism>
<dbReference type="Pfam" id="PF13289">
    <property type="entry name" value="SIR2_2"/>
    <property type="match status" value="1"/>
</dbReference>
<dbReference type="EMBL" id="AP021879">
    <property type="protein sequence ID" value="BBO87231.1"/>
    <property type="molecule type" value="Genomic_DNA"/>
</dbReference>
<dbReference type="Proteomes" id="UP000422108">
    <property type="component" value="Chromosome"/>
</dbReference>
<dbReference type="RefSeq" id="WP_155308709.1">
    <property type="nucleotide sequence ID" value="NZ_AP021879.1"/>
</dbReference>
<keyword evidence="2" id="KW-0175">Coiled coil</keyword>
<dbReference type="AlphaFoldDB" id="A0A5K8A432"/>
<feature type="coiled-coil region" evidence="2">
    <location>
        <begin position="370"/>
        <end position="397"/>
    </location>
</feature>
<name>A0A5K8A432_9BACT</name>
<keyword evidence="1" id="KW-0802">TPR repeat</keyword>
<gene>
    <name evidence="3" type="ORF">DSCOOX_04110</name>
</gene>
<proteinExistence type="predicted"/>
<accession>A0A5K8A432</accession>
<dbReference type="SUPFAM" id="SSF52467">
    <property type="entry name" value="DHS-like NAD/FAD-binding domain"/>
    <property type="match status" value="1"/>
</dbReference>
<dbReference type="InterPro" id="IPR011990">
    <property type="entry name" value="TPR-like_helical_dom_sf"/>
</dbReference>
<evidence type="ECO:0000313" key="3">
    <source>
        <dbReference type="EMBL" id="BBO87231.1"/>
    </source>
</evidence>
<evidence type="ECO:0000256" key="1">
    <source>
        <dbReference type="PROSITE-ProRule" id="PRU00339"/>
    </source>
</evidence>
<sequence>MGKTESIDDVEVLSDSGALIELKKSRRQIVFLLGAGASVSSGIPGAKQFVVEWLEHHYQVRTADEPDPPDISQWATADKLGIPDFFFPDAVQWYPKIFELRYKKDIAEGYLYLEDKMREKEPGPGYAALSQILSETDNKIVITTNFDNLVADALSIYSRGQQPLVIGHESLAGFLERRLRGFWLPRPFIAKVHRDLMLSPKNMPNEVNNLSEEWKESLKTIFSNCTPLVIGYGGNDGSLMNFLTEELTKINGGFYWCLHNDEKPSSRVKQVMNLHGGYYIRIKGFDEFMISLAVALLGDHFRIHSLAKDIRQRTEERIQTFWTQCNRLRSEYPETMPESMSQAFEYIAEKEAYITWREFIDGYNCPDELEAVYQNAIDDLEATCQKAKESFQELYEIKWDYARFLADHDDYEEAEILFDKALSADPDNSHNVGNYAKFMLIDRDAPKDAKNIFEKAVELDNEEGHFLAEMLLYLLLIEKRLNDDKNHWAGRLKFLLRKGFERFHLNLDPLFAYAKTNLSSSDASLICQIGCAIMNENKIESLEENEIWKWITPMS</sequence>
<dbReference type="InterPro" id="IPR029035">
    <property type="entry name" value="DHS-like_NAD/FAD-binding_dom"/>
</dbReference>
<dbReference type="InterPro" id="IPR019734">
    <property type="entry name" value="TPR_rpt"/>
</dbReference>
<dbReference type="PROSITE" id="PS50005">
    <property type="entry name" value="TPR"/>
    <property type="match status" value="1"/>
</dbReference>
<keyword evidence="4" id="KW-1185">Reference proteome</keyword>
<dbReference type="Gene3D" id="3.40.50.1220">
    <property type="entry name" value="TPP-binding domain"/>
    <property type="match status" value="1"/>
</dbReference>
<protein>
    <submittedName>
        <fullName evidence="3">Uncharacterized protein</fullName>
    </submittedName>
</protein>
<dbReference type="Gene3D" id="1.25.40.10">
    <property type="entry name" value="Tetratricopeptide repeat domain"/>
    <property type="match status" value="1"/>
</dbReference>
<reference evidence="3 4" key="1">
    <citation type="submission" date="2019-11" db="EMBL/GenBank/DDBJ databases">
        <title>Comparative genomics of hydrocarbon-degrading Desulfosarcina strains.</title>
        <authorList>
            <person name="Watanabe M."/>
            <person name="Kojima H."/>
            <person name="Fukui M."/>
        </authorList>
    </citation>
    <scope>NUCLEOTIDE SEQUENCE [LARGE SCALE GENOMIC DNA]</scope>
    <source>
        <strain evidence="4">oXyS1</strain>
    </source>
</reference>